<dbReference type="InterPro" id="IPR000504">
    <property type="entry name" value="RRM_dom"/>
</dbReference>
<dbReference type="InterPro" id="IPR035979">
    <property type="entry name" value="RBD_domain_sf"/>
</dbReference>
<accession>A0A176WFT9</accession>
<dbReference type="InterPro" id="IPR012677">
    <property type="entry name" value="Nucleotide-bd_a/b_plait_sf"/>
</dbReference>
<evidence type="ECO:0000313" key="3">
    <source>
        <dbReference type="EMBL" id="OAE32080.1"/>
    </source>
</evidence>
<dbReference type="PANTHER" id="PTHR10501">
    <property type="entry name" value="U1 SMALL NUCLEAR RIBONUCLEOPROTEIN A/U2 SMALL NUCLEAR RIBONUCLEOPROTEIN B"/>
    <property type="match status" value="1"/>
</dbReference>
<keyword evidence="4" id="KW-1185">Reference proteome</keyword>
<dbReference type="Gene3D" id="3.30.70.330">
    <property type="match status" value="1"/>
</dbReference>
<reference evidence="3" key="1">
    <citation type="submission" date="2016-03" db="EMBL/GenBank/DDBJ databases">
        <title>Mechanisms controlling the formation of the plant cell surface in tip-growing cells are functionally conserved among land plants.</title>
        <authorList>
            <person name="Honkanen S."/>
            <person name="Jones V.A."/>
            <person name="Morieri G."/>
            <person name="Champion C."/>
            <person name="Hetherington A.J."/>
            <person name="Kelly S."/>
            <person name="Saint-Marcoux D."/>
            <person name="Proust H."/>
            <person name="Prescott H."/>
            <person name="Dolan L."/>
        </authorList>
    </citation>
    <scope>NUCLEOTIDE SEQUENCE [LARGE SCALE GENOMIC DNA]</scope>
    <source>
        <tissue evidence="3">Whole gametophyte</tissue>
    </source>
</reference>
<feature type="domain" description="RRM" evidence="2">
    <location>
        <begin position="209"/>
        <end position="275"/>
    </location>
</feature>
<organism evidence="3 4">
    <name type="scientific">Marchantia polymorpha subsp. ruderalis</name>
    <dbReference type="NCBI Taxonomy" id="1480154"/>
    <lineage>
        <taxon>Eukaryota</taxon>
        <taxon>Viridiplantae</taxon>
        <taxon>Streptophyta</taxon>
        <taxon>Embryophyta</taxon>
        <taxon>Marchantiophyta</taxon>
        <taxon>Marchantiopsida</taxon>
        <taxon>Marchantiidae</taxon>
        <taxon>Marchantiales</taxon>
        <taxon>Marchantiaceae</taxon>
        <taxon>Marchantia</taxon>
    </lineage>
</organism>
<dbReference type="GO" id="GO:0003723">
    <property type="term" value="F:RNA binding"/>
    <property type="evidence" value="ECO:0007669"/>
    <property type="project" value="UniProtKB-KW"/>
</dbReference>
<keyword evidence="1" id="KW-0694">RNA-binding</keyword>
<sequence>MERLMQSKQLQRLLWLGAASDPTPRAFSGSRADGACSCGRYKIELAMEARGGGGGGSRGRAACSAALQNFDKVRIAYGTQIGSSAFRPSFAADRARRCKTGRYSERFVGSGRPPYFPYPHPAIDLNSRNAAKHFSCKRRPFLNYKSAPGYRTPSRFQQKAITAGPAANIVKARNGVNDHVMPKSVAEALANKVDSLGLPSPTSYSSTLCVAGLPRDCSAREVAHIFRPFRGFKHVELVLPGGFRGPTCAYAHFENFSCAAAVLRDVDGYKFDEKNSHQDDFIRLSWHFDKNL</sequence>
<evidence type="ECO:0000256" key="1">
    <source>
        <dbReference type="ARBA" id="ARBA00022884"/>
    </source>
</evidence>
<gene>
    <name evidence="3" type="ORF">AXG93_2278s1610</name>
</gene>
<dbReference type="AlphaFoldDB" id="A0A176WFT9"/>
<dbReference type="Pfam" id="PF00076">
    <property type="entry name" value="RRM_1"/>
    <property type="match status" value="1"/>
</dbReference>
<name>A0A176WFT9_MARPO</name>
<evidence type="ECO:0000259" key="2">
    <source>
        <dbReference type="Pfam" id="PF00076"/>
    </source>
</evidence>
<proteinExistence type="predicted"/>
<dbReference type="EMBL" id="LVLJ01000898">
    <property type="protein sequence ID" value="OAE32080.1"/>
    <property type="molecule type" value="Genomic_DNA"/>
</dbReference>
<evidence type="ECO:0000313" key="4">
    <source>
        <dbReference type="Proteomes" id="UP000077202"/>
    </source>
</evidence>
<protein>
    <recommendedName>
        <fullName evidence="2">RRM domain-containing protein</fullName>
    </recommendedName>
</protein>
<dbReference type="SUPFAM" id="SSF54928">
    <property type="entry name" value="RNA-binding domain, RBD"/>
    <property type="match status" value="1"/>
</dbReference>
<comment type="caution">
    <text evidence="3">The sequence shown here is derived from an EMBL/GenBank/DDBJ whole genome shotgun (WGS) entry which is preliminary data.</text>
</comment>
<dbReference type="Proteomes" id="UP000077202">
    <property type="component" value="Unassembled WGS sequence"/>
</dbReference>
<dbReference type="CDD" id="cd21618">
    <property type="entry name" value="RRM_AtNSRA_like"/>
    <property type="match status" value="1"/>
</dbReference>